<dbReference type="EMBL" id="JAGGLI010000011">
    <property type="protein sequence ID" value="MBP2027428.1"/>
    <property type="molecule type" value="Genomic_DNA"/>
</dbReference>
<protein>
    <submittedName>
        <fullName evidence="1">Uncharacterized protein</fullName>
    </submittedName>
</protein>
<evidence type="ECO:0000313" key="2">
    <source>
        <dbReference type="Proteomes" id="UP001314903"/>
    </source>
</evidence>
<evidence type="ECO:0000313" key="1">
    <source>
        <dbReference type="EMBL" id="MBP2027428.1"/>
    </source>
</evidence>
<name>A0ABS4KI58_9FIRM</name>
<comment type="caution">
    <text evidence="1">The sequence shown here is derived from an EMBL/GenBank/DDBJ whole genome shotgun (WGS) entry which is preliminary data.</text>
</comment>
<sequence>MKAKETREFLDKLNCEVCGYAKEMMEKGLCFHSCEDHFRLEETIDTELTELERLAEIGRATEIEQKTNKAIFEWFKCESKTGVKFLKLIYYSNDAGGYIEVGRFRMSKSEEVRRIWSFEDVFNEIK</sequence>
<dbReference type="RefSeq" id="WP_209660491.1">
    <property type="nucleotide sequence ID" value="NZ_JAGGLI010000011.1"/>
</dbReference>
<keyword evidence="2" id="KW-1185">Reference proteome</keyword>
<organism evidence="1 2">
    <name type="scientific">Acetoanaerobium pronyense</name>
    <dbReference type="NCBI Taxonomy" id="1482736"/>
    <lineage>
        <taxon>Bacteria</taxon>
        <taxon>Bacillati</taxon>
        <taxon>Bacillota</taxon>
        <taxon>Clostridia</taxon>
        <taxon>Peptostreptococcales</taxon>
        <taxon>Filifactoraceae</taxon>
        <taxon>Acetoanaerobium</taxon>
    </lineage>
</organism>
<dbReference type="Proteomes" id="UP001314903">
    <property type="component" value="Unassembled WGS sequence"/>
</dbReference>
<reference evidence="1 2" key="1">
    <citation type="submission" date="2021-03" db="EMBL/GenBank/DDBJ databases">
        <title>Genomic Encyclopedia of Type Strains, Phase IV (KMG-IV): sequencing the most valuable type-strain genomes for metagenomic binning, comparative biology and taxonomic classification.</title>
        <authorList>
            <person name="Goeker M."/>
        </authorList>
    </citation>
    <scope>NUCLEOTIDE SEQUENCE [LARGE SCALE GENOMIC DNA]</scope>
    <source>
        <strain evidence="1 2">DSM 27512</strain>
    </source>
</reference>
<proteinExistence type="predicted"/>
<gene>
    <name evidence="1" type="ORF">J2Z35_001222</name>
</gene>
<accession>A0ABS4KI58</accession>